<protein>
    <recommendedName>
        <fullName evidence="4">Neuropeptide-like 4</fullName>
    </recommendedName>
</protein>
<feature type="chain" id="PRO_5043329463" description="Neuropeptide-like 4" evidence="1">
    <location>
        <begin position="17"/>
        <end position="79"/>
    </location>
</feature>
<proteinExistence type="predicted"/>
<evidence type="ECO:0000313" key="2">
    <source>
        <dbReference type="EMBL" id="KAK9880816.1"/>
    </source>
</evidence>
<comment type="caution">
    <text evidence="2">The sequence shown here is derived from an EMBL/GenBank/DDBJ whole genome shotgun (WGS) entry which is preliminary data.</text>
</comment>
<evidence type="ECO:0000256" key="1">
    <source>
        <dbReference type="SAM" id="SignalP"/>
    </source>
</evidence>
<gene>
    <name evidence="2" type="ORF">WA026_013144</name>
</gene>
<name>A0AAW1UM05_9CUCU</name>
<evidence type="ECO:0000313" key="3">
    <source>
        <dbReference type="Proteomes" id="UP001431783"/>
    </source>
</evidence>
<keyword evidence="1" id="KW-0732">Signal</keyword>
<dbReference type="Proteomes" id="UP001431783">
    <property type="component" value="Unassembled WGS sequence"/>
</dbReference>
<evidence type="ECO:0008006" key="4">
    <source>
        <dbReference type="Google" id="ProtNLM"/>
    </source>
</evidence>
<dbReference type="AlphaFoldDB" id="A0AAW1UM05"/>
<reference evidence="2 3" key="1">
    <citation type="submission" date="2023-03" db="EMBL/GenBank/DDBJ databases">
        <title>Genome insight into feeding habits of ladybird beetles.</title>
        <authorList>
            <person name="Li H.-S."/>
            <person name="Huang Y.-H."/>
            <person name="Pang H."/>
        </authorList>
    </citation>
    <scope>NUCLEOTIDE SEQUENCE [LARGE SCALE GENOMIC DNA]</scope>
    <source>
        <strain evidence="2">SYSU_2023b</strain>
        <tissue evidence="2">Whole body</tissue>
    </source>
</reference>
<organism evidence="2 3">
    <name type="scientific">Henosepilachna vigintioctopunctata</name>
    <dbReference type="NCBI Taxonomy" id="420089"/>
    <lineage>
        <taxon>Eukaryota</taxon>
        <taxon>Metazoa</taxon>
        <taxon>Ecdysozoa</taxon>
        <taxon>Arthropoda</taxon>
        <taxon>Hexapoda</taxon>
        <taxon>Insecta</taxon>
        <taxon>Pterygota</taxon>
        <taxon>Neoptera</taxon>
        <taxon>Endopterygota</taxon>
        <taxon>Coleoptera</taxon>
        <taxon>Polyphaga</taxon>
        <taxon>Cucujiformia</taxon>
        <taxon>Coccinelloidea</taxon>
        <taxon>Coccinellidae</taxon>
        <taxon>Epilachninae</taxon>
        <taxon>Epilachnini</taxon>
        <taxon>Henosepilachna</taxon>
    </lineage>
</organism>
<keyword evidence="3" id="KW-1185">Reference proteome</keyword>
<accession>A0AAW1UM05</accession>
<sequence>MFKYFVLLLSIGYAVSVPAPEPKAEAKPGVIAYSSPFVEPALAYSAYSAPLAYNNYVVPSVYAPSFAPYSSYSSPIIVY</sequence>
<dbReference type="EMBL" id="JARQZJ010000066">
    <property type="protein sequence ID" value="KAK9880816.1"/>
    <property type="molecule type" value="Genomic_DNA"/>
</dbReference>
<feature type="signal peptide" evidence="1">
    <location>
        <begin position="1"/>
        <end position="16"/>
    </location>
</feature>